<dbReference type="Pfam" id="PF03808">
    <property type="entry name" value="Glyco_tran_WecG"/>
    <property type="match status" value="1"/>
</dbReference>
<dbReference type="STRING" id="645990.SAMN00120144_1408"/>
<dbReference type="GO" id="GO:0016758">
    <property type="term" value="F:hexosyltransferase activity"/>
    <property type="evidence" value="ECO:0007669"/>
    <property type="project" value="TreeGrafter"/>
</dbReference>
<protein>
    <submittedName>
        <fullName evidence="3">Glycosyl transferase, WecB/TagA/CpsF family</fullName>
    </submittedName>
</protein>
<evidence type="ECO:0000313" key="4">
    <source>
        <dbReference type="Proteomes" id="UP000192266"/>
    </source>
</evidence>
<keyword evidence="2 3" id="KW-0808">Transferase</keyword>
<keyword evidence="1" id="KW-0328">Glycosyltransferase</keyword>
<evidence type="ECO:0000256" key="2">
    <source>
        <dbReference type="ARBA" id="ARBA00022679"/>
    </source>
</evidence>
<keyword evidence="4" id="KW-1185">Reference proteome</keyword>
<dbReference type="NCBIfam" id="TIGR00696">
    <property type="entry name" value="wecG_tagA_cpsF"/>
    <property type="match status" value="1"/>
</dbReference>
<dbReference type="Proteomes" id="UP000192266">
    <property type="component" value="Unassembled WGS sequence"/>
</dbReference>
<dbReference type="PANTHER" id="PTHR34136">
    <property type="match status" value="1"/>
</dbReference>
<evidence type="ECO:0000256" key="1">
    <source>
        <dbReference type="ARBA" id="ARBA00022676"/>
    </source>
</evidence>
<dbReference type="OrthoDB" id="9771846at2"/>
<dbReference type="PANTHER" id="PTHR34136:SF1">
    <property type="entry name" value="UDP-N-ACETYL-D-MANNOSAMINURONIC ACID TRANSFERASE"/>
    <property type="match status" value="1"/>
</dbReference>
<dbReference type="AlphaFoldDB" id="A0A1W1V379"/>
<dbReference type="InterPro" id="IPR004629">
    <property type="entry name" value="WecG_TagA_CpsF"/>
</dbReference>
<evidence type="ECO:0000313" key="3">
    <source>
        <dbReference type="EMBL" id="SMB87750.1"/>
    </source>
</evidence>
<dbReference type="CDD" id="cd06533">
    <property type="entry name" value="Glyco_transf_WecG_TagA"/>
    <property type="match status" value="1"/>
</dbReference>
<dbReference type="RefSeq" id="WP_084444125.1">
    <property type="nucleotide sequence ID" value="NZ_FWWW01000048.1"/>
</dbReference>
<accession>A0A1W1V379</accession>
<reference evidence="3 4" key="1">
    <citation type="submission" date="2017-04" db="EMBL/GenBank/DDBJ databases">
        <authorList>
            <person name="Afonso C.L."/>
            <person name="Miller P.J."/>
            <person name="Scott M.A."/>
            <person name="Spackman E."/>
            <person name="Goraichik I."/>
            <person name="Dimitrov K.M."/>
            <person name="Suarez D.L."/>
            <person name="Swayne D.E."/>
        </authorList>
    </citation>
    <scope>NUCLEOTIDE SEQUENCE [LARGE SCALE GENOMIC DNA]</scope>
    <source>
        <strain evidence="3 4">DSM 11622</strain>
    </source>
</reference>
<sequence>MEKIKSVKVLDVPLFAGNIQDASSILRNEMRKEARHNYCISATGAHGLVTAHSDPNLKNILSSFYINLPDGMPTVWVGRMKGEKEMQRCYGPDFFAEMMQSTAHTPIRHFFCGGKEGVADELKAACASKFHNYNVVGTFCPPFRELSDQEFRELGEKITSLDINVVWVGISTPKQEKFAYQLARYTNVHFIVTVGAAFDFHIGKVVQAPGFMQKMGLEWFFRLCVEPKRLWKRYLQIVPLFVYYNILNLRHSKIQH</sequence>
<dbReference type="EMBL" id="FWWW01000048">
    <property type="protein sequence ID" value="SMB87750.1"/>
    <property type="molecule type" value="Genomic_DNA"/>
</dbReference>
<organism evidence="3 4">
    <name type="scientific">Hymenobacter roseosalivarius DSM 11622</name>
    <dbReference type="NCBI Taxonomy" id="645990"/>
    <lineage>
        <taxon>Bacteria</taxon>
        <taxon>Pseudomonadati</taxon>
        <taxon>Bacteroidota</taxon>
        <taxon>Cytophagia</taxon>
        <taxon>Cytophagales</taxon>
        <taxon>Hymenobacteraceae</taxon>
        <taxon>Hymenobacter</taxon>
    </lineage>
</organism>
<name>A0A1W1V379_9BACT</name>
<gene>
    <name evidence="3" type="ORF">SAMN00120144_1408</name>
</gene>
<proteinExistence type="predicted"/>